<proteinExistence type="predicted"/>
<evidence type="ECO:0000313" key="8">
    <source>
        <dbReference type="EMBL" id="MDT0553459.1"/>
    </source>
</evidence>
<dbReference type="SUPFAM" id="SSF109998">
    <property type="entry name" value="Triger factor/SurA peptide-binding domain-like"/>
    <property type="match status" value="1"/>
</dbReference>
<accession>A0ABU2Y5I5</accession>
<evidence type="ECO:0000313" key="9">
    <source>
        <dbReference type="Proteomes" id="UP001252186"/>
    </source>
</evidence>
<evidence type="ECO:0000256" key="2">
    <source>
        <dbReference type="ARBA" id="ARBA00013194"/>
    </source>
</evidence>
<sequence length="275" mass="31994">MKKLIKEPLFHFLLIGTLLFALFYVINPSEDKEEILIDNDLVNELVAKWGQKRNREPSLNEVQGLISEYLEQEIFYREALKMNLDHNDEIVKRRLAQKMQFISDELAETLQPTEKMLKDYYEENKDDYKKPAIFTLEQLYFSPDKRDDATADAKKIISSNNIPEKADGLSLPKKYENTSGTKIAIDFGTRFANTIDTLKIGTWQGPINSGFGVHLVKVHEKIPAGYYSFKETQRNVVLDYNFEANNKFKNQLLNSLLENYEVVYDLESKELMDEN</sequence>
<dbReference type="RefSeq" id="WP_311593478.1">
    <property type="nucleotide sequence ID" value="NZ_JAVRHV010000004.1"/>
</dbReference>
<keyword evidence="5 8" id="KW-0413">Isomerase</keyword>
<dbReference type="InterPro" id="IPR050245">
    <property type="entry name" value="PrsA_foldase"/>
</dbReference>
<evidence type="ECO:0000256" key="4">
    <source>
        <dbReference type="ARBA" id="ARBA00023110"/>
    </source>
</evidence>
<evidence type="ECO:0000256" key="1">
    <source>
        <dbReference type="ARBA" id="ARBA00000971"/>
    </source>
</evidence>
<dbReference type="InterPro" id="IPR046357">
    <property type="entry name" value="PPIase_dom_sf"/>
</dbReference>
<keyword evidence="6" id="KW-0472">Membrane</keyword>
<dbReference type="SUPFAM" id="SSF54534">
    <property type="entry name" value="FKBP-like"/>
    <property type="match status" value="1"/>
</dbReference>
<dbReference type="EC" id="5.2.1.8" evidence="2"/>
<dbReference type="Gene3D" id="3.10.50.40">
    <property type="match status" value="1"/>
</dbReference>
<dbReference type="InterPro" id="IPR027304">
    <property type="entry name" value="Trigger_fact/SurA_dom_sf"/>
</dbReference>
<dbReference type="InterPro" id="IPR000297">
    <property type="entry name" value="PPIase_PpiC"/>
</dbReference>
<name>A0ABU2Y5I5_9FLAO</name>
<dbReference type="Pfam" id="PF13145">
    <property type="entry name" value="Rotamase_2"/>
    <property type="match status" value="1"/>
</dbReference>
<gene>
    <name evidence="8" type="ORF">RM519_09405</name>
</gene>
<dbReference type="Proteomes" id="UP001252186">
    <property type="component" value="Unassembled WGS sequence"/>
</dbReference>
<reference evidence="8 9" key="1">
    <citation type="submission" date="2023-09" db="EMBL/GenBank/DDBJ databases">
        <authorList>
            <person name="Rey-Velasco X."/>
        </authorList>
    </citation>
    <scope>NUCLEOTIDE SEQUENCE [LARGE SCALE GENOMIC DNA]</scope>
    <source>
        <strain evidence="8 9">P050</strain>
    </source>
</reference>
<organism evidence="8 9">
    <name type="scientific">Urechidicola vernalis</name>
    <dbReference type="NCBI Taxonomy" id="3075600"/>
    <lineage>
        <taxon>Bacteria</taxon>
        <taxon>Pseudomonadati</taxon>
        <taxon>Bacteroidota</taxon>
        <taxon>Flavobacteriia</taxon>
        <taxon>Flavobacteriales</taxon>
        <taxon>Flavobacteriaceae</taxon>
        <taxon>Urechidicola</taxon>
    </lineage>
</organism>
<keyword evidence="6" id="KW-0812">Transmembrane</keyword>
<protein>
    <recommendedName>
        <fullName evidence="2">peptidylprolyl isomerase</fullName>
        <ecNumber evidence="2">5.2.1.8</ecNumber>
    </recommendedName>
</protein>
<evidence type="ECO:0000256" key="3">
    <source>
        <dbReference type="ARBA" id="ARBA00022729"/>
    </source>
</evidence>
<comment type="caution">
    <text evidence="8">The sequence shown here is derived from an EMBL/GenBank/DDBJ whole genome shotgun (WGS) entry which is preliminary data.</text>
</comment>
<comment type="catalytic activity">
    <reaction evidence="1">
        <text>[protein]-peptidylproline (omega=180) = [protein]-peptidylproline (omega=0)</text>
        <dbReference type="Rhea" id="RHEA:16237"/>
        <dbReference type="Rhea" id="RHEA-COMP:10747"/>
        <dbReference type="Rhea" id="RHEA-COMP:10748"/>
        <dbReference type="ChEBI" id="CHEBI:83833"/>
        <dbReference type="ChEBI" id="CHEBI:83834"/>
        <dbReference type="EC" id="5.2.1.8"/>
    </reaction>
</comment>
<dbReference type="PANTHER" id="PTHR47245">
    <property type="entry name" value="PEPTIDYLPROLYL ISOMERASE"/>
    <property type="match status" value="1"/>
</dbReference>
<dbReference type="EMBL" id="JAVRHV010000004">
    <property type="protein sequence ID" value="MDT0553459.1"/>
    <property type="molecule type" value="Genomic_DNA"/>
</dbReference>
<evidence type="ECO:0000256" key="5">
    <source>
        <dbReference type="ARBA" id="ARBA00023235"/>
    </source>
</evidence>
<keyword evidence="3" id="KW-0732">Signal</keyword>
<keyword evidence="4" id="KW-0697">Rotamase</keyword>
<dbReference type="GO" id="GO:0016853">
    <property type="term" value="F:isomerase activity"/>
    <property type="evidence" value="ECO:0007669"/>
    <property type="project" value="UniProtKB-KW"/>
</dbReference>
<keyword evidence="6" id="KW-1133">Transmembrane helix</keyword>
<keyword evidence="9" id="KW-1185">Reference proteome</keyword>
<evidence type="ECO:0000259" key="7">
    <source>
        <dbReference type="Pfam" id="PF13145"/>
    </source>
</evidence>
<evidence type="ECO:0000256" key="6">
    <source>
        <dbReference type="SAM" id="Phobius"/>
    </source>
</evidence>
<dbReference type="PANTHER" id="PTHR47245:SF1">
    <property type="entry name" value="FOLDASE PROTEIN PRSA"/>
    <property type="match status" value="1"/>
</dbReference>
<feature type="domain" description="PpiC" evidence="7">
    <location>
        <begin position="112"/>
        <end position="231"/>
    </location>
</feature>
<feature type="transmembrane region" description="Helical" evidence="6">
    <location>
        <begin position="9"/>
        <end position="26"/>
    </location>
</feature>